<dbReference type="AlphaFoldDB" id="A0A5N4CEZ0"/>
<feature type="compositionally biased region" description="Low complexity" evidence="1">
    <location>
        <begin position="233"/>
        <end position="243"/>
    </location>
</feature>
<dbReference type="EMBL" id="JWIN03000026">
    <property type="protein sequence ID" value="KAB1257519.1"/>
    <property type="molecule type" value="Genomic_DNA"/>
</dbReference>
<comment type="caution">
    <text evidence="2">The sequence shown here is derived from an EMBL/GenBank/DDBJ whole genome shotgun (WGS) entry which is preliminary data.</text>
</comment>
<evidence type="ECO:0000256" key="1">
    <source>
        <dbReference type="SAM" id="MobiDB-lite"/>
    </source>
</evidence>
<organism evidence="2 3">
    <name type="scientific">Camelus dromedarius</name>
    <name type="common">Dromedary</name>
    <name type="synonym">Arabian camel</name>
    <dbReference type="NCBI Taxonomy" id="9838"/>
    <lineage>
        <taxon>Eukaryota</taxon>
        <taxon>Metazoa</taxon>
        <taxon>Chordata</taxon>
        <taxon>Craniata</taxon>
        <taxon>Vertebrata</taxon>
        <taxon>Euteleostomi</taxon>
        <taxon>Mammalia</taxon>
        <taxon>Eutheria</taxon>
        <taxon>Laurasiatheria</taxon>
        <taxon>Artiodactyla</taxon>
        <taxon>Tylopoda</taxon>
        <taxon>Camelidae</taxon>
        <taxon>Camelus</taxon>
    </lineage>
</organism>
<sequence>MGRGQTFTSIVICSLLEPDLLPFLSGWPPSAPTASPSGLPQMPRQKLAPQAGMLGRRSREPERVWVEECGLIQKEVPAGARVTLGKTEVLVGDARMELMFLMAQFTLLHRKDLSSTSVYRKCLGSSLHRFRARGSARDGAPARAPWRPREPRPAPPPSHCSANYTKAWKPAVPVPAHWRDLVFATVRTARHTAFVSDSHLSRHALIHTTEKPFVQLASPPSERRLCPDGHPPRAASRAASSAAGCGETSAGKESHWAAVVHDPAKKKTELKVKLSRCLPPKRKQGQSASAYGGVTRRRRRGALPTAAELSPAKHQTRGGDYRGQDWIKRLHDKPCPSLTVSTHLPTLDSKHPARSSVEVR</sequence>
<evidence type="ECO:0000313" key="3">
    <source>
        <dbReference type="Proteomes" id="UP000299084"/>
    </source>
</evidence>
<evidence type="ECO:0000313" key="2">
    <source>
        <dbReference type="EMBL" id="KAB1257519.1"/>
    </source>
</evidence>
<accession>A0A5N4CEZ0</accession>
<feature type="region of interest" description="Disordered" evidence="1">
    <location>
        <begin position="133"/>
        <end position="162"/>
    </location>
</feature>
<gene>
    <name evidence="2" type="ORF">Cadr_000026526</name>
</gene>
<dbReference type="Proteomes" id="UP000299084">
    <property type="component" value="Unassembled WGS sequence"/>
</dbReference>
<feature type="region of interest" description="Disordered" evidence="1">
    <location>
        <begin position="228"/>
        <end position="248"/>
    </location>
</feature>
<dbReference type="Gene3D" id="3.30.160.60">
    <property type="entry name" value="Classic Zinc Finger"/>
    <property type="match status" value="1"/>
</dbReference>
<proteinExistence type="predicted"/>
<keyword evidence="3" id="KW-1185">Reference proteome</keyword>
<protein>
    <submittedName>
        <fullName evidence="2">Transcription factor IIIA</fullName>
    </submittedName>
</protein>
<name>A0A5N4CEZ0_CAMDR</name>
<feature type="region of interest" description="Disordered" evidence="1">
    <location>
        <begin position="279"/>
        <end position="360"/>
    </location>
</feature>
<reference evidence="2 3" key="1">
    <citation type="journal article" date="2019" name="Mol. Ecol. Resour.">
        <title>Improving Illumina assemblies with Hi-C and long reads: an example with the North African dromedary.</title>
        <authorList>
            <person name="Elbers J.P."/>
            <person name="Rogers M.F."/>
            <person name="Perelman P.L."/>
            <person name="Proskuryakova A.A."/>
            <person name="Serdyukova N.A."/>
            <person name="Johnson W.E."/>
            <person name="Horin P."/>
            <person name="Corander J."/>
            <person name="Murphy D."/>
            <person name="Burger P.A."/>
        </authorList>
    </citation>
    <scope>NUCLEOTIDE SEQUENCE [LARGE SCALE GENOMIC DNA]</scope>
    <source>
        <strain evidence="2">Drom800</strain>
        <tissue evidence="2">Blood</tissue>
    </source>
</reference>
<feature type="compositionally biased region" description="Basic and acidic residues" evidence="1">
    <location>
        <begin position="317"/>
        <end position="334"/>
    </location>
</feature>